<evidence type="ECO:0000313" key="6">
    <source>
        <dbReference type="Proteomes" id="UP000746747"/>
    </source>
</evidence>
<dbReference type="Proteomes" id="UP000746747">
    <property type="component" value="Unassembled WGS sequence"/>
</dbReference>
<dbReference type="GO" id="GO:0006914">
    <property type="term" value="P:autophagy"/>
    <property type="evidence" value="ECO:0007669"/>
    <property type="project" value="UniProtKB-KW"/>
</dbReference>
<evidence type="ECO:0000256" key="2">
    <source>
        <dbReference type="ARBA" id="ARBA00022737"/>
    </source>
</evidence>
<dbReference type="SMART" id="SM00320">
    <property type="entry name" value="WD40"/>
    <property type="match status" value="3"/>
</dbReference>
<evidence type="ECO:0000313" key="5">
    <source>
        <dbReference type="EMBL" id="CAG9538518.1"/>
    </source>
</evidence>
<evidence type="ECO:0008006" key="7">
    <source>
        <dbReference type="Google" id="ProtNLM"/>
    </source>
</evidence>
<gene>
    <name evidence="5" type="ORF">CJOHNSTONI_LOCUS8220</name>
</gene>
<evidence type="ECO:0000256" key="1">
    <source>
        <dbReference type="ARBA" id="ARBA00022574"/>
    </source>
</evidence>
<dbReference type="Pfam" id="PF21032">
    <property type="entry name" value="PROPPIN"/>
    <property type="match status" value="2"/>
</dbReference>
<evidence type="ECO:0000256" key="3">
    <source>
        <dbReference type="ARBA" id="ARBA00023006"/>
    </source>
</evidence>
<dbReference type="EMBL" id="CAKAEH010001669">
    <property type="protein sequence ID" value="CAG9538518.1"/>
    <property type="molecule type" value="Genomic_DNA"/>
</dbReference>
<dbReference type="InterPro" id="IPR015943">
    <property type="entry name" value="WD40/YVTN_repeat-like_dom_sf"/>
</dbReference>
<dbReference type="OrthoDB" id="5791413at2759"/>
<dbReference type="AlphaFoldDB" id="A0A8J2M9K4"/>
<organism evidence="5 6">
    <name type="scientific">Cercopithifilaria johnstoni</name>
    <dbReference type="NCBI Taxonomy" id="2874296"/>
    <lineage>
        <taxon>Eukaryota</taxon>
        <taxon>Metazoa</taxon>
        <taxon>Ecdysozoa</taxon>
        <taxon>Nematoda</taxon>
        <taxon>Chromadorea</taxon>
        <taxon>Rhabditida</taxon>
        <taxon>Spirurina</taxon>
        <taxon>Spiruromorpha</taxon>
        <taxon>Filarioidea</taxon>
        <taxon>Onchocercidae</taxon>
        <taxon>Cercopithifilaria</taxon>
    </lineage>
</organism>
<keyword evidence="3" id="KW-0072">Autophagy</keyword>
<evidence type="ECO:0000256" key="4">
    <source>
        <dbReference type="ARBA" id="ARBA00025740"/>
    </source>
</evidence>
<name>A0A8J2M9K4_9BILA</name>
<accession>A0A8J2M9K4</accession>
<keyword evidence="1" id="KW-0853">WD repeat</keyword>
<keyword evidence="6" id="KW-1185">Reference proteome</keyword>
<proteinExistence type="inferred from homology"/>
<dbReference type="GO" id="GO:0005737">
    <property type="term" value="C:cytoplasm"/>
    <property type="evidence" value="ECO:0007669"/>
    <property type="project" value="UniProtKB-ARBA"/>
</dbReference>
<reference evidence="5" key="1">
    <citation type="submission" date="2021-09" db="EMBL/GenBank/DDBJ databases">
        <authorList>
            <consortium name="Pathogen Informatics"/>
        </authorList>
    </citation>
    <scope>NUCLEOTIDE SEQUENCE</scope>
</reference>
<keyword evidence="2" id="KW-0677">Repeat</keyword>
<sequence>MEEPLPGTSAETSTKDEPDPELIFINFSRNVDRLIAGGDYGFAVYKTRPEDITPRLIFEMSRQPTQKDYMTFVNDILLVESFPPIHKFAVVFGKIPETLYFYDAVLKDCTGLTHFTQKILSVKACTENNYDDLASYVRLIIHPAPPNFSLLMDLTGEEKPRLVYPESETEGLVAVQSICYLSHSKNVINAHNHPIGALRLNNQATLLATTSNVSTVIRVYDARTTECLVVFRRGVARSVIVHSMAFSADSRFLCFTSNTETVHIFKIEGPIPKELYFCYYLFRSVIVHSMAFSADSRFLCFTSNTETVHIFKIEGPIPKELRLEEEIALQFEARDRDALNPPGWYDYFEQTKRAVTDYLAPTRDFASAILPETANLNVASLKDVNNKLHVIVAISTRKYFVFVIKNEGGVATLIRNERLHSKVLI</sequence>
<dbReference type="InterPro" id="IPR001680">
    <property type="entry name" value="WD40_rpt"/>
</dbReference>
<dbReference type="Gene3D" id="2.130.10.10">
    <property type="entry name" value="YVTN repeat-like/Quinoprotein amine dehydrogenase"/>
    <property type="match status" value="1"/>
</dbReference>
<dbReference type="SUPFAM" id="SSF50978">
    <property type="entry name" value="WD40 repeat-like"/>
    <property type="match status" value="1"/>
</dbReference>
<dbReference type="InterPro" id="IPR048720">
    <property type="entry name" value="PROPPIN"/>
</dbReference>
<protein>
    <recommendedName>
        <fullName evidence="7">WD repeat domain phosphoinositide-interacting protein 2</fullName>
    </recommendedName>
</protein>
<comment type="caution">
    <text evidence="5">The sequence shown here is derived from an EMBL/GenBank/DDBJ whole genome shotgun (WGS) entry which is preliminary data.</text>
</comment>
<comment type="similarity">
    <text evidence="4">Belongs to the WD repeat PROPPIN family.</text>
</comment>
<dbReference type="InterPro" id="IPR036322">
    <property type="entry name" value="WD40_repeat_dom_sf"/>
</dbReference>
<dbReference type="PANTHER" id="PTHR11227">
    <property type="entry name" value="WD-REPEAT PROTEIN INTERACTING WITH PHOSPHOINOSIDES WIPI -RELATED"/>
    <property type="match status" value="1"/>
</dbReference>